<dbReference type="Proteomes" id="UP000259030">
    <property type="component" value="Plasmid pDFI2"/>
</dbReference>
<dbReference type="KEGG" id="dfc:DFI_17270"/>
<keyword evidence="1" id="KW-0614">Plasmid</keyword>
<proteinExistence type="predicted"/>
<evidence type="ECO:0000313" key="1">
    <source>
        <dbReference type="EMBL" id="ASN82937.1"/>
    </source>
</evidence>
<protein>
    <recommendedName>
        <fullName evidence="3">Glycoside hydrolase family 19 catalytic domain-containing protein</fullName>
    </recommendedName>
</protein>
<dbReference type="InterPro" id="IPR052354">
    <property type="entry name" value="Cell_Wall_Dynamics_Protein"/>
</dbReference>
<dbReference type="EMBL" id="CP021083">
    <property type="protein sequence ID" value="ASN82937.1"/>
    <property type="molecule type" value="Genomic_DNA"/>
</dbReference>
<dbReference type="PANTHER" id="PTHR34408:SF1">
    <property type="entry name" value="GLYCOSYL HYDROLASE FAMILY 19 DOMAIN-CONTAINING PROTEIN HI_1415"/>
    <property type="match status" value="1"/>
</dbReference>
<accession>A0A221T200</accession>
<dbReference type="InterPro" id="IPR023346">
    <property type="entry name" value="Lysozyme-like_dom_sf"/>
</dbReference>
<dbReference type="PANTHER" id="PTHR34408">
    <property type="entry name" value="FAMILY PROTEIN, PUTATIVE-RELATED"/>
    <property type="match status" value="1"/>
</dbReference>
<evidence type="ECO:0008006" key="3">
    <source>
        <dbReference type="Google" id="ProtNLM"/>
    </source>
</evidence>
<dbReference type="SUPFAM" id="SSF53955">
    <property type="entry name" value="Lysozyme-like"/>
    <property type="match status" value="1"/>
</dbReference>
<dbReference type="Gene3D" id="1.10.530.10">
    <property type="match status" value="1"/>
</dbReference>
<gene>
    <name evidence="1" type="ORF">DFI_17270</name>
</gene>
<name>A0A221T200_9DEIO</name>
<reference evidence="1 2" key="1">
    <citation type="submission" date="2017-05" db="EMBL/GenBank/DDBJ databases">
        <title>The complete genome sequence of Deinococcus ficus isolated from the rhizosphere of the Ficus religiosa L. in Taiwan.</title>
        <authorList>
            <person name="Wu K.-M."/>
            <person name="Liao T.-L."/>
            <person name="Liu Y.-M."/>
            <person name="Young C.-C."/>
            <person name="Tsai S.-F."/>
        </authorList>
    </citation>
    <scope>NUCLEOTIDE SEQUENCE [LARGE SCALE GENOMIC DNA]</scope>
    <source>
        <strain evidence="1 2">CC-FR2-10</strain>
        <plasmid evidence="2">pdfi2</plasmid>
    </source>
</reference>
<dbReference type="RefSeq" id="WP_051307576.1">
    <property type="nucleotide sequence ID" value="NZ_CP021083.1"/>
</dbReference>
<sequence length="289" mass="31012">MITPDLIRKLSPRHPNPQAAADALSKAAVRFGITDPESVAAWLANLAIESNLTPCRENLYYTDAARARRIFSALRAYPDSAFVRNPEGMANIVYANRLGNGNVRSGDGWRYRGAGMIQTTGKANFKRTGDLIGLDLVARPELLEQIGPAALAAAAYWTRMSQADALARAGDIRGTRRAVNGPAMLHAAEMLAAYAKALPLVPGAPVQAQPPRVLLVPVGGGQPVVWNGQPTRYGGTDLSAALVEQLRTVYPPGSARAAYERLFVYHQSDGDLVVERQPVTPATIPARPQ</sequence>
<evidence type="ECO:0000313" key="2">
    <source>
        <dbReference type="Proteomes" id="UP000259030"/>
    </source>
</evidence>
<geneLocation type="plasmid" evidence="2">
    <name>pdfi2</name>
</geneLocation>
<keyword evidence="2" id="KW-1185">Reference proteome</keyword>
<dbReference type="AlphaFoldDB" id="A0A221T200"/>
<organism evidence="1 2">
    <name type="scientific">Deinococcus ficus</name>
    <dbReference type="NCBI Taxonomy" id="317577"/>
    <lineage>
        <taxon>Bacteria</taxon>
        <taxon>Thermotogati</taxon>
        <taxon>Deinococcota</taxon>
        <taxon>Deinococci</taxon>
        <taxon>Deinococcales</taxon>
        <taxon>Deinococcaceae</taxon>
        <taxon>Deinococcus</taxon>
    </lineage>
</organism>